<sequence length="295" mass="31249">MSVLQWDQTGEKVYENGVEKGVFYTVSGAGVYDNGVAWNGLVSVTESPSGAEVNKQYADNIVYASLRSAEEFGATIEAFTYPLEAIPALDGSASPTPGLALGQQGRPTFGFSYVTKVGNDLNPDAGEKIHLVYGATANPSEKAYTTVNDSPEAATFSWELTTSPVQVGTIGGTAYKPLSTITVDTTKEDADAVNTLREFLYGTEGTDPSLPSPAAVVALFSGAVLTATPTEPTYDTTTNVMTVPTITGVQYYMDGELLAPGPQTAFTENHVVEARPAMGYKFTQPTDSDWLIGDF</sequence>
<dbReference type="EMBL" id="MF975637">
    <property type="protein sequence ID" value="ATN93661.1"/>
    <property type="molecule type" value="Genomic_DNA"/>
</dbReference>
<evidence type="ECO:0000313" key="2">
    <source>
        <dbReference type="Proteomes" id="UP000228985"/>
    </source>
</evidence>
<proteinExistence type="predicted"/>
<dbReference type="OrthoDB" id="4967at10239"/>
<reference evidence="1 2" key="1">
    <citation type="submission" date="2017-09" db="EMBL/GenBank/DDBJ databases">
        <authorList>
            <person name="Ehlers B."/>
            <person name="Leendertz F.H."/>
        </authorList>
    </citation>
    <scope>NUCLEOTIDE SEQUENCE [LARGE SCALE GENOMIC DNA]</scope>
</reference>
<accession>A0A2D1GP08</accession>
<dbReference type="Proteomes" id="UP000228985">
    <property type="component" value="Segment"/>
</dbReference>
<gene>
    <name evidence="1" type="ORF">SEA_SCAP1_12</name>
</gene>
<keyword evidence="2" id="KW-1185">Reference proteome</keyword>
<evidence type="ECO:0000313" key="1">
    <source>
        <dbReference type="EMBL" id="ATN93661.1"/>
    </source>
</evidence>
<organism evidence="1 2">
    <name type="scientific">Streptomyces phage Scap1</name>
    <dbReference type="NCBI Taxonomy" id="2041354"/>
    <lineage>
        <taxon>Viruses</taxon>
        <taxon>Duplodnaviria</taxon>
        <taxon>Heunggongvirae</taxon>
        <taxon>Uroviricota</taxon>
        <taxon>Caudoviricetes</taxon>
        <taxon>Scapunavirus</taxon>
        <taxon>Scapunavirus scap1</taxon>
    </lineage>
</organism>
<name>A0A2D1GP08_9CAUD</name>
<protein>
    <submittedName>
        <fullName evidence="1">Major tail protein</fullName>
    </submittedName>
</protein>